<evidence type="ECO:0000313" key="2">
    <source>
        <dbReference type="Proteomes" id="UP001141992"/>
    </source>
</evidence>
<dbReference type="Proteomes" id="UP001141992">
    <property type="component" value="Unassembled WGS sequence"/>
</dbReference>
<organism evidence="1 2">
    <name type="scientific">Alcaligenes xylosoxydans xylosoxydans</name>
    <name type="common">Achromobacter xylosoxidans</name>
    <dbReference type="NCBI Taxonomy" id="85698"/>
    <lineage>
        <taxon>Bacteria</taxon>
        <taxon>Pseudomonadati</taxon>
        <taxon>Pseudomonadota</taxon>
        <taxon>Betaproteobacteria</taxon>
        <taxon>Burkholderiales</taxon>
        <taxon>Alcaligenaceae</taxon>
        <taxon>Achromobacter</taxon>
    </lineage>
</organism>
<dbReference type="RefSeq" id="WP_006472401.1">
    <property type="nucleotide sequence ID" value="NZ_CYTI01000016.1"/>
</dbReference>
<protein>
    <submittedName>
        <fullName evidence="1">Uncharacterized protein</fullName>
    </submittedName>
</protein>
<name>A0A9X3L6Y1_ALCXX</name>
<dbReference type="InterPro" id="IPR036271">
    <property type="entry name" value="Tet_transcr_reg_TetR-rel_C_sf"/>
</dbReference>
<dbReference type="Gene3D" id="1.10.357.10">
    <property type="entry name" value="Tetracycline Repressor, domain 2"/>
    <property type="match status" value="1"/>
</dbReference>
<dbReference type="SUPFAM" id="SSF48498">
    <property type="entry name" value="Tetracyclin repressor-like, C-terminal domain"/>
    <property type="match status" value="1"/>
</dbReference>
<proteinExistence type="predicted"/>
<dbReference type="EMBL" id="JAPZVI010000035">
    <property type="protein sequence ID" value="MCZ8405206.1"/>
    <property type="molecule type" value="Genomic_DNA"/>
</dbReference>
<comment type="caution">
    <text evidence="1">The sequence shown here is derived from an EMBL/GenBank/DDBJ whole genome shotgun (WGS) entry which is preliminary data.</text>
</comment>
<evidence type="ECO:0000313" key="1">
    <source>
        <dbReference type="EMBL" id="MCZ8405206.1"/>
    </source>
</evidence>
<accession>A0A9X3L6Y1</accession>
<dbReference type="AlphaFoldDB" id="A0A9X3L6Y1"/>
<sequence>MTTLAMDAARSPKEGAFRAAYVDGLEHLVELIAGKPSSERRLTLLAAIVGASVLRKATGECALMEEIEAAVLEFGRTVD</sequence>
<reference evidence="1" key="1">
    <citation type="submission" date="2022-12" db="EMBL/GenBank/DDBJ databases">
        <authorList>
            <person name="Voronina O.L."/>
            <person name="Kunda M.S."/>
            <person name="Ryzhova N."/>
            <person name="Aksenova E.I."/>
        </authorList>
    </citation>
    <scope>NUCLEOTIDE SEQUENCE</scope>
    <source>
        <strain evidence="1">SCCH136:Ach223948</strain>
    </source>
</reference>
<gene>
    <name evidence="1" type="ORF">O9570_27395</name>
</gene>